<feature type="transmembrane region" description="Helical" evidence="10">
    <location>
        <begin position="20"/>
        <end position="39"/>
    </location>
</feature>
<dbReference type="GO" id="GO:0015379">
    <property type="term" value="F:potassium:chloride symporter activity"/>
    <property type="evidence" value="ECO:0007669"/>
    <property type="project" value="InterPro"/>
</dbReference>
<evidence type="ECO:0000256" key="6">
    <source>
        <dbReference type="ARBA" id="ARBA00022958"/>
    </source>
</evidence>
<dbReference type="EMBL" id="UPPP01000052">
    <property type="protein sequence ID" value="VBB05082.1"/>
    <property type="molecule type" value="Genomic_DNA"/>
</dbReference>
<feature type="transmembrane region" description="Helical" evidence="10">
    <location>
        <begin position="237"/>
        <end position="256"/>
    </location>
</feature>
<evidence type="ECO:0000256" key="8">
    <source>
        <dbReference type="ARBA" id="ARBA00023065"/>
    </source>
</evidence>
<evidence type="ECO:0000256" key="1">
    <source>
        <dbReference type="ARBA" id="ARBA00004651"/>
    </source>
</evidence>
<dbReference type="AlphaFoldDB" id="A0A498R485"/>
<keyword evidence="4" id="KW-0633">Potassium transport</keyword>
<keyword evidence="7 10" id="KW-1133">Transmembrane helix</keyword>
<evidence type="ECO:0000313" key="11">
    <source>
        <dbReference type="EMBL" id="VBB05082.1"/>
    </source>
</evidence>
<keyword evidence="12" id="KW-1185">Reference proteome</keyword>
<dbReference type="GO" id="GO:0005886">
    <property type="term" value="C:plasma membrane"/>
    <property type="evidence" value="ECO:0007669"/>
    <property type="project" value="UniProtKB-SubCell"/>
</dbReference>
<dbReference type="PANTHER" id="PTHR32024:SF1">
    <property type="entry name" value="KTR SYSTEM POTASSIUM UPTAKE PROTEIN B"/>
    <property type="match status" value="1"/>
</dbReference>
<feature type="transmembrane region" description="Helical" evidence="10">
    <location>
        <begin position="51"/>
        <end position="71"/>
    </location>
</feature>
<feature type="transmembrane region" description="Helical" evidence="10">
    <location>
        <begin position="355"/>
        <end position="375"/>
    </location>
</feature>
<keyword evidence="8" id="KW-0406">Ion transport</keyword>
<dbReference type="PANTHER" id="PTHR32024">
    <property type="entry name" value="TRK SYSTEM POTASSIUM UPTAKE PROTEIN TRKG-RELATED"/>
    <property type="match status" value="1"/>
</dbReference>
<evidence type="ECO:0000313" key="12">
    <source>
        <dbReference type="Proteomes" id="UP000277811"/>
    </source>
</evidence>
<evidence type="ECO:0000256" key="10">
    <source>
        <dbReference type="SAM" id="Phobius"/>
    </source>
</evidence>
<dbReference type="InterPro" id="IPR004772">
    <property type="entry name" value="TrkH"/>
</dbReference>
<evidence type="ECO:0000256" key="7">
    <source>
        <dbReference type="ARBA" id="ARBA00022989"/>
    </source>
</evidence>
<protein>
    <submittedName>
        <fullName evidence="11">Cation transporter</fullName>
    </submittedName>
</protein>
<feature type="transmembrane region" description="Helical" evidence="10">
    <location>
        <begin position="387"/>
        <end position="408"/>
    </location>
</feature>
<evidence type="ECO:0000256" key="2">
    <source>
        <dbReference type="ARBA" id="ARBA00022448"/>
    </source>
</evidence>
<dbReference type="Pfam" id="PF02386">
    <property type="entry name" value="TrkH"/>
    <property type="match status" value="1"/>
</dbReference>
<name>A0A498R485_9FIRM</name>
<keyword evidence="2" id="KW-0813">Transport</keyword>
<evidence type="ECO:0000256" key="9">
    <source>
        <dbReference type="ARBA" id="ARBA00023136"/>
    </source>
</evidence>
<sequence>MDVFNRWYRLLNPLHWRLTTYQMLALSFAALIVFGALLLMTPFASVRSSSLSFIDALFTATSAVCVTGLVVTDTGTYFSFFGQTVILLLIEIGGLGIMTVATLLVVITGKRINLRERLLIQEATNQLDLSGVVRLTLYIVKATVLVEFIGGSILAAHFYQDLGWQGIYFGYWHAVSAFCNAGFDLFGQFRSITGYVNDFVVNATIGGLIIIGGIGFPVIADLWNYPVRKHFSLHSKVVIATSLGLIVTGAVFIFAAEYTNNSTLGELTLSGKILASFFQSVTARTAGYNTIDTGSLREGTLLMLIVLMFIGASPSSMGGGIKTSTFAVLTSAIISSVTGKKDPVIFLRKVSQLTVYKAFTVVMISLMLVTGVSLVMTFTEQVPFIRILFEVVSAFGTVGLSTGITPTLSETGKALIILTMFSGRVGTITLLMALALRPHKAAIKYPEGKFIIG</sequence>
<dbReference type="RefSeq" id="WP_207856802.1">
    <property type="nucleotide sequence ID" value="NZ_UPPP01000052.1"/>
</dbReference>
<evidence type="ECO:0000256" key="5">
    <source>
        <dbReference type="ARBA" id="ARBA00022692"/>
    </source>
</evidence>
<feature type="transmembrane region" description="Helical" evidence="10">
    <location>
        <begin position="301"/>
        <end position="321"/>
    </location>
</feature>
<evidence type="ECO:0000256" key="4">
    <source>
        <dbReference type="ARBA" id="ARBA00022538"/>
    </source>
</evidence>
<keyword evidence="3" id="KW-1003">Cell membrane</keyword>
<reference evidence="11 12" key="1">
    <citation type="submission" date="2018-06" db="EMBL/GenBank/DDBJ databases">
        <authorList>
            <person name="Strepis N."/>
        </authorList>
    </citation>
    <scope>NUCLEOTIDE SEQUENCE [LARGE SCALE GENOMIC DNA]</scope>
    <source>
        <strain evidence="11">LUCI</strain>
    </source>
</reference>
<feature type="transmembrane region" description="Helical" evidence="10">
    <location>
        <begin position="165"/>
        <end position="187"/>
    </location>
</feature>
<organism evidence="11 12">
    <name type="scientific">Lucifera butyrica</name>
    <dbReference type="NCBI Taxonomy" id="1351585"/>
    <lineage>
        <taxon>Bacteria</taxon>
        <taxon>Bacillati</taxon>
        <taxon>Bacillota</taxon>
        <taxon>Negativicutes</taxon>
        <taxon>Veillonellales</taxon>
        <taxon>Veillonellaceae</taxon>
        <taxon>Lucifera</taxon>
    </lineage>
</organism>
<dbReference type="InterPro" id="IPR003445">
    <property type="entry name" value="Cat_transpt"/>
</dbReference>
<feature type="transmembrane region" description="Helical" evidence="10">
    <location>
        <begin position="414"/>
        <end position="436"/>
    </location>
</feature>
<comment type="subcellular location">
    <subcellularLocation>
        <location evidence="1">Cell membrane</location>
        <topology evidence="1">Multi-pass membrane protein</topology>
    </subcellularLocation>
</comment>
<gene>
    <name evidence="11" type="ORF">LUCI_0288</name>
</gene>
<feature type="transmembrane region" description="Helical" evidence="10">
    <location>
        <begin position="135"/>
        <end position="159"/>
    </location>
</feature>
<accession>A0A498R485</accession>
<dbReference type="Proteomes" id="UP000277811">
    <property type="component" value="Unassembled WGS sequence"/>
</dbReference>
<keyword evidence="5 10" id="KW-0812">Transmembrane</keyword>
<feature type="transmembrane region" description="Helical" evidence="10">
    <location>
        <begin position="77"/>
        <end position="107"/>
    </location>
</feature>
<dbReference type="NCBIfam" id="TIGR00933">
    <property type="entry name" value="2a38"/>
    <property type="match status" value="1"/>
</dbReference>
<proteinExistence type="predicted"/>
<keyword evidence="9 10" id="KW-0472">Membrane</keyword>
<keyword evidence="6" id="KW-0630">Potassium</keyword>
<evidence type="ECO:0000256" key="3">
    <source>
        <dbReference type="ARBA" id="ARBA00022475"/>
    </source>
</evidence>
<feature type="transmembrane region" description="Helical" evidence="10">
    <location>
        <begin position="199"/>
        <end position="225"/>
    </location>
</feature>